<dbReference type="Proteomes" id="UP001566132">
    <property type="component" value="Unassembled WGS sequence"/>
</dbReference>
<evidence type="ECO:0000313" key="2">
    <source>
        <dbReference type="Proteomes" id="UP001566132"/>
    </source>
</evidence>
<organism evidence="1 2">
    <name type="scientific">Hypothenemus hampei</name>
    <name type="common">Coffee berry borer</name>
    <dbReference type="NCBI Taxonomy" id="57062"/>
    <lineage>
        <taxon>Eukaryota</taxon>
        <taxon>Metazoa</taxon>
        <taxon>Ecdysozoa</taxon>
        <taxon>Arthropoda</taxon>
        <taxon>Hexapoda</taxon>
        <taxon>Insecta</taxon>
        <taxon>Pterygota</taxon>
        <taxon>Neoptera</taxon>
        <taxon>Endopterygota</taxon>
        <taxon>Coleoptera</taxon>
        <taxon>Polyphaga</taxon>
        <taxon>Cucujiformia</taxon>
        <taxon>Curculionidae</taxon>
        <taxon>Scolytinae</taxon>
        <taxon>Hypothenemus</taxon>
    </lineage>
</organism>
<accession>A0ABD1E2E2</accession>
<dbReference type="EMBL" id="JBDJPC010000013">
    <property type="protein sequence ID" value="KAL1488745.1"/>
    <property type="molecule type" value="Genomic_DNA"/>
</dbReference>
<keyword evidence="2" id="KW-1185">Reference proteome</keyword>
<dbReference type="AlphaFoldDB" id="A0ABD1E2E2"/>
<protein>
    <submittedName>
        <fullName evidence="1">Uncharacterized protein</fullName>
    </submittedName>
</protein>
<evidence type="ECO:0000313" key="1">
    <source>
        <dbReference type="EMBL" id="KAL1488745.1"/>
    </source>
</evidence>
<name>A0ABD1E2E2_HYPHA</name>
<proteinExistence type="predicted"/>
<reference evidence="1 2" key="1">
    <citation type="submission" date="2024-05" db="EMBL/GenBank/DDBJ databases">
        <title>Genetic variation in Jamaican populations of the coffee berry borer (Hypothenemus hampei).</title>
        <authorList>
            <person name="Errbii M."/>
            <person name="Myrie A."/>
        </authorList>
    </citation>
    <scope>NUCLEOTIDE SEQUENCE [LARGE SCALE GENOMIC DNA]</scope>
    <source>
        <strain evidence="1">JA-Hopewell-2020-01-JO</strain>
        <tissue evidence="1">Whole body</tissue>
    </source>
</reference>
<sequence>MLSVNHSNGSRVIKQYRIRGEAYVDHKKNLRTCRPMLLAPCSSKKETSLQQNLGSMQDQRVFLSQHIITIKKKRSTTVNNSSRRSFTNNYYLTVSGEGKKICRGFFMPTHNVTDALMRSCKKN</sequence>
<comment type="caution">
    <text evidence="1">The sequence shown here is derived from an EMBL/GenBank/DDBJ whole genome shotgun (WGS) entry which is preliminary data.</text>
</comment>
<gene>
    <name evidence="1" type="ORF">ABEB36_014544</name>
</gene>